<dbReference type="InterPro" id="IPR012341">
    <property type="entry name" value="6hp_glycosidase-like_sf"/>
</dbReference>
<protein>
    <recommendedName>
        <fullName evidence="2">Squalene cyclase C-terminal domain-containing protein</fullName>
    </recommendedName>
</protein>
<sequence>LCVAYDMTGEKKYLDACTRWADMMVDYQRQMKPKGAYYLNYGKFRQPGEDEGWWFVADASTIASAVLAVAVRAEGEQRKKYLDSVRSFARLVIDNYVGEGGGIADGFWSFKGEWWSSTATFGTFLFHAYAETKDPEYLKVALGCVDWMNGHDFHKSEPPAFKSLCPPVLLYVFEFYAASLPYLESGSPRRETAEGHVAEALKWLADNQKGRGAKTDWEYLQKAKTYMSGLPYVVYLLARQLPKYHDQVAEADRELRYVTGLLFPGGEKPRLTN</sequence>
<feature type="non-terminal residue" evidence="1">
    <location>
        <position position="273"/>
    </location>
</feature>
<dbReference type="EMBL" id="BARS01020528">
    <property type="protein sequence ID" value="GAG08345.1"/>
    <property type="molecule type" value="Genomic_DNA"/>
</dbReference>
<name>X0URK4_9ZZZZ</name>
<comment type="caution">
    <text evidence="1">The sequence shown here is derived from an EMBL/GenBank/DDBJ whole genome shotgun (WGS) entry which is preliminary data.</text>
</comment>
<proteinExistence type="predicted"/>
<accession>X0URK4</accession>
<dbReference type="InterPro" id="IPR005198">
    <property type="entry name" value="Glyco_hydro_76"/>
</dbReference>
<reference evidence="1" key="1">
    <citation type="journal article" date="2014" name="Front. Microbiol.">
        <title>High frequency of phylogenetically diverse reductive dehalogenase-homologous genes in deep subseafloor sedimentary metagenomes.</title>
        <authorList>
            <person name="Kawai M."/>
            <person name="Futagami T."/>
            <person name="Toyoda A."/>
            <person name="Takaki Y."/>
            <person name="Nishi S."/>
            <person name="Hori S."/>
            <person name="Arai W."/>
            <person name="Tsubouchi T."/>
            <person name="Morono Y."/>
            <person name="Uchiyama I."/>
            <person name="Ito T."/>
            <person name="Fujiyama A."/>
            <person name="Inagaki F."/>
            <person name="Takami H."/>
        </authorList>
    </citation>
    <scope>NUCLEOTIDE SEQUENCE</scope>
    <source>
        <strain evidence="1">Expedition CK06-06</strain>
    </source>
</reference>
<gene>
    <name evidence="1" type="ORF">S01H1_33089</name>
</gene>
<evidence type="ECO:0000313" key="1">
    <source>
        <dbReference type="EMBL" id="GAG08345.1"/>
    </source>
</evidence>
<dbReference type="GO" id="GO:0005975">
    <property type="term" value="P:carbohydrate metabolic process"/>
    <property type="evidence" value="ECO:0007669"/>
    <property type="project" value="InterPro"/>
</dbReference>
<feature type="non-terminal residue" evidence="1">
    <location>
        <position position="1"/>
    </location>
</feature>
<organism evidence="1">
    <name type="scientific">marine sediment metagenome</name>
    <dbReference type="NCBI Taxonomy" id="412755"/>
    <lineage>
        <taxon>unclassified sequences</taxon>
        <taxon>metagenomes</taxon>
        <taxon>ecological metagenomes</taxon>
    </lineage>
</organism>
<dbReference type="SUPFAM" id="SSF48208">
    <property type="entry name" value="Six-hairpin glycosidases"/>
    <property type="match status" value="1"/>
</dbReference>
<evidence type="ECO:0008006" key="2">
    <source>
        <dbReference type="Google" id="ProtNLM"/>
    </source>
</evidence>
<dbReference type="Pfam" id="PF03663">
    <property type="entry name" value="Glyco_hydro_76"/>
    <property type="match status" value="1"/>
</dbReference>
<dbReference type="InterPro" id="IPR008928">
    <property type="entry name" value="6-hairpin_glycosidase_sf"/>
</dbReference>
<dbReference type="AlphaFoldDB" id="X0URK4"/>
<dbReference type="Gene3D" id="1.50.10.10">
    <property type="match status" value="1"/>
</dbReference>